<dbReference type="Proteomes" id="UP000323000">
    <property type="component" value="Chromosome 13"/>
</dbReference>
<comment type="subcellular location">
    <subcellularLocation>
        <location evidence="1">Membrane</location>
        <topology evidence="1">Single-pass membrane protein</topology>
    </subcellularLocation>
</comment>
<keyword evidence="6" id="KW-0677">Repeat</keyword>
<dbReference type="PROSITE" id="PS50011">
    <property type="entry name" value="PROTEIN_KINASE_DOM"/>
    <property type="match status" value="1"/>
</dbReference>
<evidence type="ECO:0000256" key="9">
    <source>
        <dbReference type="ARBA" id="ARBA00022840"/>
    </source>
</evidence>
<evidence type="ECO:0000256" key="1">
    <source>
        <dbReference type="ARBA" id="ARBA00004167"/>
    </source>
</evidence>
<keyword evidence="10 15" id="KW-1133">Transmembrane helix</keyword>
<evidence type="ECO:0008006" key="20">
    <source>
        <dbReference type="Google" id="ProtNLM"/>
    </source>
</evidence>
<dbReference type="InterPro" id="IPR038408">
    <property type="entry name" value="GNK2_sf"/>
</dbReference>
<dbReference type="GO" id="GO:0004674">
    <property type="term" value="F:protein serine/threonine kinase activity"/>
    <property type="evidence" value="ECO:0007669"/>
    <property type="project" value="UniProtKB-KW"/>
</dbReference>
<evidence type="ECO:0000256" key="3">
    <source>
        <dbReference type="ARBA" id="ARBA00022679"/>
    </source>
</evidence>
<feature type="domain" description="Protein kinase" evidence="16">
    <location>
        <begin position="193"/>
        <end position="231"/>
    </location>
</feature>
<evidence type="ECO:0000256" key="15">
    <source>
        <dbReference type="SAM" id="Phobius"/>
    </source>
</evidence>
<dbReference type="PANTHER" id="PTHR27002:SF1050">
    <property type="entry name" value="CYSTEINE-RICH RECEPTOR-LIKE PROTEIN KINASE 5"/>
    <property type="match status" value="1"/>
</dbReference>
<dbReference type="AlphaFoldDB" id="A0A5C7GR36"/>
<dbReference type="SUPFAM" id="SSF56112">
    <property type="entry name" value="Protein kinase-like (PK-like)"/>
    <property type="match status" value="1"/>
</dbReference>
<evidence type="ECO:0000256" key="10">
    <source>
        <dbReference type="ARBA" id="ARBA00022989"/>
    </source>
</evidence>
<evidence type="ECO:0000256" key="12">
    <source>
        <dbReference type="ARBA" id="ARBA00023170"/>
    </source>
</evidence>
<dbReference type="Gene3D" id="3.30.200.20">
    <property type="entry name" value="Phosphorylase Kinase, domain 1"/>
    <property type="match status" value="1"/>
</dbReference>
<evidence type="ECO:0000256" key="8">
    <source>
        <dbReference type="ARBA" id="ARBA00022777"/>
    </source>
</evidence>
<dbReference type="Pfam" id="PF01657">
    <property type="entry name" value="Stress-antifung"/>
    <property type="match status" value="1"/>
</dbReference>
<comment type="caution">
    <text evidence="18">The sequence shown here is derived from an EMBL/GenBank/DDBJ whole genome shotgun (WGS) entry which is preliminary data.</text>
</comment>
<evidence type="ECO:0000256" key="6">
    <source>
        <dbReference type="ARBA" id="ARBA00022737"/>
    </source>
</evidence>
<feature type="domain" description="Gnk2-homologous" evidence="17">
    <location>
        <begin position="1"/>
        <end position="77"/>
    </location>
</feature>
<dbReference type="CDD" id="cd23509">
    <property type="entry name" value="Gnk2-like"/>
    <property type="match status" value="1"/>
</dbReference>
<keyword evidence="9 13" id="KW-0067">ATP-binding</keyword>
<reference evidence="19" key="1">
    <citation type="journal article" date="2019" name="Gigascience">
        <title>De novo genome assembly of the endangered Acer yangbiense, a plant species with extremely small populations endemic to Yunnan Province, China.</title>
        <authorList>
            <person name="Yang J."/>
            <person name="Wariss H.M."/>
            <person name="Tao L."/>
            <person name="Zhang R."/>
            <person name="Yun Q."/>
            <person name="Hollingsworth P."/>
            <person name="Dao Z."/>
            <person name="Luo G."/>
            <person name="Guo H."/>
            <person name="Ma Y."/>
            <person name="Sun W."/>
        </authorList>
    </citation>
    <scope>NUCLEOTIDE SEQUENCE [LARGE SCALE GENOMIC DNA]</scope>
    <source>
        <strain evidence="19">cv. Malutang</strain>
    </source>
</reference>
<gene>
    <name evidence="18" type="ORF">EZV62_026432</name>
</gene>
<keyword evidence="3" id="KW-0808">Transferase</keyword>
<evidence type="ECO:0000256" key="4">
    <source>
        <dbReference type="ARBA" id="ARBA00022692"/>
    </source>
</evidence>
<organism evidence="18 19">
    <name type="scientific">Acer yangbiense</name>
    <dbReference type="NCBI Taxonomy" id="1000413"/>
    <lineage>
        <taxon>Eukaryota</taxon>
        <taxon>Viridiplantae</taxon>
        <taxon>Streptophyta</taxon>
        <taxon>Embryophyta</taxon>
        <taxon>Tracheophyta</taxon>
        <taxon>Spermatophyta</taxon>
        <taxon>Magnoliopsida</taxon>
        <taxon>eudicotyledons</taxon>
        <taxon>Gunneridae</taxon>
        <taxon>Pentapetalae</taxon>
        <taxon>rosids</taxon>
        <taxon>malvids</taxon>
        <taxon>Sapindales</taxon>
        <taxon>Sapindaceae</taxon>
        <taxon>Hippocastanoideae</taxon>
        <taxon>Acereae</taxon>
        <taxon>Acer</taxon>
    </lineage>
</organism>
<dbReference type="PANTHER" id="PTHR27002">
    <property type="entry name" value="RECEPTOR-LIKE SERINE/THREONINE-PROTEIN KINASE SD1-8"/>
    <property type="match status" value="1"/>
</dbReference>
<keyword evidence="2" id="KW-0723">Serine/threonine-protein kinase</keyword>
<dbReference type="PROSITE" id="PS00107">
    <property type="entry name" value="PROTEIN_KINASE_ATP"/>
    <property type="match status" value="1"/>
</dbReference>
<keyword evidence="12" id="KW-0675">Receptor</keyword>
<sequence length="231" mass="25354">MHEAATQAASDPKRFATRKGNSTTSQPLYGLVQCTQDLSNTDCSRCLQESIANLRSTRIGGRSLIPNCYSWYELYLFYNENMTASLPPPPPSSLTRPKGKSKVSLSIIIAIVAAITVSVVLSITGYCFLTRRSIKKYNTIQEEIGKLETCCVATINVFLDSDLLFGYVAGIGITTLESLQFDFVTIQATTNRFSTDNKLGVGGFGKVYKGVLPNGQEIAIKRLSRRSRQSV</sequence>
<dbReference type="EMBL" id="VAHF01000013">
    <property type="protein sequence ID" value="TXG47138.1"/>
    <property type="molecule type" value="Genomic_DNA"/>
</dbReference>
<dbReference type="InterPro" id="IPR002902">
    <property type="entry name" value="GNK2"/>
</dbReference>
<feature type="transmembrane region" description="Helical" evidence="15">
    <location>
        <begin position="103"/>
        <end position="129"/>
    </location>
</feature>
<keyword evidence="5" id="KW-0732">Signal</keyword>
<dbReference type="InterPro" id="IPR011009">
    <property type="entry name" value="Kinase-like_dom_sf"/>
</dbReference>
<dbReference type="GO" id="GO:0005886">
    <property type="term" value="C:plasma membrane"/>
    <property type="evidence" value="ECO:0007669"/>
    <property type="project" value="TreeGrafter"/>
</dbReference>
<dbReference type="GO" id="GO:0042742">
    <property type="term" value="P:defense response to bacterium"/>
    <property type="evidence" value="ECO:0007669"/>
    <property type="project" value="TreeGrafter"/>
</dbReference>
<feature type="region of interest" description="Disordered" evidence="14">
    <location>
        <begin position="1"/>
        <end position="23"/>
    </location>
</feature>
<evidence type="ECO:0000259" key="16">
    <source>
        <dbReference type="PROSITE" id="PS50011"/>
    </source>
</evidence>
<dbReference type="PROSITE" id="PS51473">
    <property type="entry name" value="GNK2"/>
    <property type="match status" value="1"/>
</dbReference>
<evidence type="ECO:0000256" key="13">
    <source>
        <dbReference type="PROSITE-ProRule" id="PRU10141"/>
    </source>
</evidence>
<evidence type="ECO:0000256" key="14">
    <source>
        <dbReference type="SAM" id="MobiDB-lite"/>
    </source>
</evidence>
<evidence type="ECO:0000256" key="11">
    <source>
        <dbReference type="ARBA" id="ARBA00023136"/>
    </source>
</evidence>
<keyword evidence="7 13" id="KW-0547">Nucleotide-binding</keyword>
<name>A0A5C7GR36_9ROSI</name>
<protein>
    <recommendedName>
        <fullName evidence="20">Gnk2-homologous domain-containing protein</fullName>
    </recommendedName>
</protein>
<evidence type="ECO:0000313" key="19">
    <source>
        <dbReference type="Proteomes" id="UP000323000"/>
    </source>
</evidence>
<evidence type="ECO:0000256" key="2">
    <source>
        <dbReference type="ARBA" id="ARBA00022527"/>
    </source>
</evidence>
<dbReference type="InterPro" id="IPR000719">
    <property type="entry name" value="Prot_kinase_dom"/>
</dbReference>
<evidence type="ECO:0000256" key="5">
    <source>
        <dbReference type="ARBA" id="ARBA00022729"/>
    </source>
</evidence>
<evidence type="ECO:0000259" key="17">
    <source>
        <dbReference type="PROSITE" id="PS51473"/>
    </source>
</evidence>
<dbReference type="GO" id="GO:0005524">
    <property type="term" value="F:ATP binding"/>
    <property type="evidence" value="ECO:0007669"/>
    <property type="project" value="UniProtKB-UniRule"/>
</dbReference>
<dbReference type="Gene3D" id="3.30.430.20">
    <property type="entry name" value="Gnk2 domain, C-X8-C-X2-C motif"/>
    <property type="match status" value="1"/>
</dbReference>
<feature type="binding site" evidence="13">
    <location>
        <position position="221"/>
    </location>
    <ligand>
        <name>ATP</name>
        <dbReference type="ChEBI" id="CHEBI:30616"/>
    </ligand>
</feature>
<dbReference type="OrthoDB" id="688481at2759"/>
<evidence type="ECO:0000313" key="18">
    <source>
        <dbReference type="EMBL" id="TXG47138.1"/>
    </source>
</evidence>
<evidence type="ECO:0000256" key="7">
    <source>
        <dbReference type="ARBA" id="ARBA00022741"/>
    </source>
</evidence>
<keyword evidence="4 15" id="KW-0812">Transmembrane</keyword>
<accession>A0A5C7GR36</accession>
<proteinExistence type="predicted"/>
<keyword evidence="8" id="KW-0418">Kinase</keyword>
<keyword evidence="11 15" id="KW-0472">Membrane</keyword>
<dbReference type="InterPro" id="IPR017441">
    <property type="entry name" value="Protein_kinase_ATP_BS"/>
</dbReference>
<keyword evidence="19" id="KW-1185">Reference proteome</keyword>